<gene>
    <name evidence="2" type="ORF">UFOPK1807_00416</name>
</gene>
<accession>A0A6J6G3W8</accession>
<proteinExistence type="predicted"/>
<organism evidence="2">
    <name type="scientific">freshwater metagenome</name>
    <dbReference type="NCBI Taxonomy" id="449393"/>
    <lineage>
        <taxon>unclassified sequences</taxon>
        <taxon>metagenomes</taxon>
        <taxon>ecological metagenomes</taxon>
    </lineage>
</organism>
<dbReference type="EMBL" id="CAEZUI010000034">
    <property type="protein sequence ID" value="CAB4593665.1"/>
    <property type="molecule type" value="Genomic_DNA"/>
</dbReference>
<evidence type="ECO:0000256" key="1">
    <source>
        <dbReference type="SAM" id="Phobius"/>
    </source>
</evidence>
<keyword evidence="1" id="KW-0812">Transmembrane</keyword>
<sequence length="127" mass="14197">MRNQRGSATVEFVALAMPLFIPLFLYLNLYATRSDLESSLKTLSREMARAIVTAENDEIAYRASHELFMKGGEVLGLEKKIKDGSIRFEILCRVKPCISPDNEVRVAITSKEIEGAIASVEYVSPWA</sequence>
<name>A0A6J6G3W8_9ZZZZ</name>
<keyword evidence="1" id="KW-1133">Transmembrane helix</keyword>
<dbReference type="AlphaFoldDB" id="A0A6J6G3W8"/>
<evidence type="ECO:0000313" key="2">
    <source>
        <dbReference type="EMBL" id="CAB4593665.1"/>
    </source>
</evidence>
<feature type="transmembrane region" description="Helical" evidence="1">
    <location>
        <begin position="12"/>
        <end position="31"/>
    </location>
</feature>
<reference evidence="2" key="1">
    <citation type="submission" date="2020-05" db="EMBL/GenBank/DDBJ databases">
        <authorList>
            <person name="Chiriac C."/>
            <person name="Salcher M."/>
            <person name="Ghai R."/>
            <person name="Kavagutti S V."/>
        </authorList>
    </citation>
    <scope>NUCLEOTIDE SEQUENCE</scope>
</reference>
<protein>
    <submittedName>
        <fullName evidence="2">Unannotated protein</fullName>
    </submittedName>
</protein>
<keyword evidence="1" id="KW-0472">Membrane</keyword>